<evidence type="ECO:0000256" key="1">
    <source>
        <dbReference type="ARBA" id="ARBA00004167"/>
    </source>
</evidence>
<keyword evidence="2" id="KW-0723">Serine/threonine-protein kinase</keyword>
<evidence type="ECO:0000259" key="15">
    <source>
        <dbReference type="PROSITE" id="PS50011"/>
    </source>
</evidence>
<keyword evidence="6" id="KW-0677">Repeat</keyword>
<dbReference type="InterPro" id="IPR011009">
    <property type="entry name" value="Kinase-like_dom_sf"/>
</dbReference>
<dbReference type="OrthoDB" id="4062651at2759"/>
<keyword evidence="4" id="KW-0812">Transmembrane</keyword>
<dbReference type="Gene3D" id="1.10.510.10">
    <property type="entry name" value="Transferase(Phosphotransferase) domain 1"/>
    <property type="match status" value="2"/>
</dbReference>
<dbReference type="Gramene" id="mRNA:HanXRQr2_Chr12g0527711">
    <property type="protein sequence ID" value="mRNA:HanXRQr2_Chr12g0527711"/>
    <property type="gene ID" value="HanXRQr2_Chr12g0527711"/>
</dbReference>
<dbReference type="GO" id="GO:0005524">
    <property type="term" value="F:ATP binding"/>
    <property type="evidence" value="ECO:0007669"/>
    <property type="project" value="UniProtKB-UniRule"/>
</dbReference>
<comment type="subcellular location">
    <subcellularLocation>
        <location evidence="1">Membrane</location>
        <topology evidence="1">Single-pass membrane protein</topology>
    </subcellularLocation>
</comment>
<evidence type="ECO:0000256" key="7">
    <source>
        <dbReference type="ARBA" id="ARBA00022741"/>
    </source>
</evidence>
<evidence type="ECO:0000256" key="13">
    <source>
        <dbReference type="ARBA" id="ARBA00023180"/>
    </source>
</evidence>
<dbReference type="PROSITE" id="PS50011">
    <property type="entry name" value="PROTEIN_KINASE_DOM"/>
    <property type="match status" value="2"/>
</dbReference>
<reference evidence="16" key="3">
    <citation type="submission" date="2020-06" db="EMBL/GenBank/DDBJ databases">
        <title>Helianthus annuus Genome sequencing and assembly Release 2.</title>
        <authorList>
            <person name="Gouzy J."/>
            <person name="Langlade N."/>
            <person name="Munos S."/>
        </authorList>
    </citation>
    <scope>NUCLEOTIDE SEQUENCE</scope>
    <source>
        <tissue evidence="16">Leaves</tissue>
    </source>
</reference>
<dbReference type="InterPro" id="IPR008271">
    <property type="entry name" value="Ser/Thr_kinase_AS"/>
</dbReference>
<dbReference type="Pfam" id="PF07714">
    <property type="entry name" value="PK_Tyr_Ser-Thr"/>
    <property type="match status" value="1"/>
</dbReference>
<organism evidence="17 18">
    <name type="scientific">Helianthus annuus</name>
    <name type="common">Common sunflower</name>
    <dbReference type="NCBI Taxonomy" id="4232"/>
    <lineage>
        <taxon>Eukaryota</taxon>
        <taxon>Viridiplantae</taxon>
        <taxon>Streptophyta</taxon>
        <taxon>Embryophyta</taxon>
        <taxon>Tracheophyta</taxon>
        <taxon>Spermatophyta</taxon>
        <taxon>Magnoliopsida</taxon>
        <taxon>eudicotyledons</taxon>
        <taxon>Gunneridae</taxon>
        <taxon>Pentapetalae</taxon>
        <taxon>asterids</taxon>
        <taxon>campanulids</taxon>
        <taxon>Asterales</taxon>
        <taxon>Asteraceae</taxon>
        <taxon>Asteroideae</taxon>
        <taxon>Heliantheae alliance</taxon>
        <taxon>Heliantheae</taxon>
        <taxon>Helianthus</taxon>
    </lineage>
</organism>
<reference evidence="16 18" key="1">
    <citation type="journal article" date="2017" name="Nature">
        <title>The sunflower genome provides insights into oil metabolism, flowering and Asterid evolution.</title>
        <authorList>
            <person name="Badouin H."/>
            <person name="Gouzy J."/>
            <person name="Grassa C.J."/>
            <person name="Murat F."/>
            <person name="Staton S.E."/>
            <person name="Cottret L."/>
            <person name="Lelandais-Briere C."/>
            <person name="Owens G.L."/>
            <person name="Carrere S."/>
            <person name="Mayjonade B."/>
            <person name="Legrand L."/>
            <person name="Gill N."/>
            <person name="Kane N.C."/>
            <person name="Bowers J.E."/>
            <person name="Hubner S."/>
            <person name="Bellec A."/>
            <person name="Berard A."/>
            <person name="Berges H."/>
            <person name="Blanchet N."/>
            <person name="Boniface M.C."/>
            <person name="Brunel D."/>
            <person name="Catrice O."/>
            <person name="Chaidir N."/>
            <person name="Claudel C."/>
            <person name="Donnadieu C."/>
            <person name="Faraut T."/>
            <person name="Fievet G."/>
            <person name="Helmstetter N."/>
            <person name="King M."/>
            <person name="Knapp S.J."/>
            <person name="Lai Z."/>
            <person name="Le Paslier M.C."/>
            <person name="Lippi Y."/>
            <person name="Lorenzon L."/>
            <person name="Mandel J.R."/>
            <person name="Marage G."/>
            <person name="Marchand G."/>
            <person name="Marquand E."/>
            <person name="Bret-Mestries E."/>
            <person name="Morien E."/>
            <person name="Nambeesan S."/>
            <person name="Nguyen T."/>
            <person name="Pegot-Espagnet P."/>
            <person name="Pouilly N."/>
            <person name="Raftis F."/>
            <person name="Sallet E."/>
            <person name="Schiex T."/>
            <person name="Thomas J."/>
            <person name="Vandecasteele C."/>
            <person name="Vares D."/>
            <person name="Vear F."/>
            <person name="Vautrin S."/>
            <person name="Crespi M."/>
            <person name="Mangin B."/>
            <person name="Burke J.M."/>
            <person name="Salse J."/>
            <person name="Munos S."/>
            <person name="Vincourt P."/>
            <person name="Rieseberg L.H."/>
            <person name="Langlade N.B."/>
        </authorList>
    </citation>
    <scope>NUCLEOTIDE SEQUENCE [LARGE SCALE GENOMIC DNA]</scope>
    <source>
        <strain evidence="18">cv. SF193</strain>
        <tissue evidence="16">Leaves</tissue>
    </source>
</reference>
<dbReference type="GO" id="GO:0004674">
    <property type="term" value="F:protein serine/threonine kinase activity"/>
    <property type="evidence" value="ECO:0007669"/>
    <property type="project" value="UniProtKB-KW"/>
</dbReference>
<dbReference type="FunFam" id="1.10.510.10:FF:000876">
    <property type="entry name" value="Receptor-like protein kinase FERONIA"/>
    <property type="match status" value="1"/>
</dbReference>
<dbReference type="InParanoid" id="A0A251SZF2"/>
<evidence type="ECO:0000313" key="17">
    <source>
        <dbReference type="EMBL" id="OTG04220.1"/>
    </source>
</evidence>
<reference evidence="17" key="2">
    <citation type="submission" date="2017-02" db="EMBL/GenBank/DDBJ databases">
        <title>Sunflower complete genome.</title>
        <authorList>
            <person name="Langlade N."/>
            <person name="Munos S."/>
        </authorList>
    </citation>
    <scope>NUCLEOTIDE SEQUENCE [LARGE SCALE GENOMIC DNA]</scope>
    <source>
        <tissue evidence="17">Leaves</tissue>
    </source>
</reference>
<keyword evidence="8" id="KW-0418">Kinase</keyword>
<dbReference type="SMART" id="SM00220">
    <property type="entry name" value="S_TKc"/>
    <property type="match status" value="1"/>
</dbReference>
<evidence type="ECO:0000256" key="4">
    <source>
        <dbReference type="ARBA" id="ARBA00022692"/>
    </source>
</evidence>
<keyword evidence="12" id="KW-0675">Receptor</keyword>
<name>A0A251SZF2_HELAN</name>
<dbReference type="EMBL" id="MNCJ02000327">
    <property type="protein sequence ID" value="KAF5776745.1"/>
    <property type="molecule type" value="Genomic_DNA"/>
</dbReference>
<evidence type="ECO:0000313" key="18">
    <source>
        <dbReference type="Proteomes" id="UP000215914"/>
    </source>
</evidence>
<protein>
    <recommendedName>
        <fullName evidence="15">Protein kinase domain-containing protein</fullName>
    </recommendedName>
</protein>
<dbReference type="InterPro" id="IPR017441">
    <property type="entry name" value="Protein_kinase_ATP_BS"/>
</dbReference>
<feature type="binding site" evidence="14">
    <location>
        <position position="67"/>
    </location>
    <ligand>
        <name>ATP</name>
        <dbReference type="ChEBI" id="CHEBI:30616"/>
    </ligand>
</feature>
<evidence type="ECO:0000313" key="16">
    <source>
        <dbReference type="EMBL" id="KAF5776745.1"/>
    </source>
</evidence>
<evidence type="ECO:0000256" key="11">
    <source>
        <dbReference type="ARBA" id="ARBA00023136"/>
    </source>
</evidence>
<dbReference type="GO" id="GO:0004672">
    <property type="term" value="F:protein kinase activity"/>
    <property type="evidence" value="ECO:0000318"/>
    <property type="project" value="GO_Central"/>
</dbReference>
<feature type="domain" description="Protein kinase" evidence="15">
    <location>
        <begin position="385"/>
        <end position="659"/>
    </location>
</feature>
<dbReference type="OMA" id="VENWHES"/>
<accession>A0A251SZF2</accession>
<proteinExistence type="predicted"/>
<keyword evidence="11" id="KW-0472">Membrane</keyword>
<evidence type="ECO:0000256" key="14">
    <source>
        <dbReference type="PROSITE-ProRule" id="PRU10141"/>
    </source>
</evidence>
<keyword evidence="3 16" id="KW-0808">Transferase</keyword>
<dbReference type="Proteomes" id="UP000215914">
    <property type="component" value="Chromosome 12"/>
</dbReference>
<keyword evidence="10" id="KW-1133">Transmembrane helix</keyword>
<evidence type="ECO:0000256" key="12">
    <source>
        <dbReference type="ARBA" id="ARBA00023170"/>
    </source>
</evidence>
<dbReference type="GO" id="GO:0005886">
    <property type="term" value="C:plasma membrane"/>
    <property type="evidence" value="ECO:0000318"/>
    <property type="project" value="GO_Central"/>
</dbReference>
<evidence type="ECO:0000256" key="10">
    <source>
        <dbReference type="ARBA" id="ARBA00022989"/>
    </source>
</evidence>
<keyword evidence="5" id="KW-0732">Signal</keyword>
<dbReference type="PROSITE" id="PS00108">
    <property type="entry name" value="PROTEIN_KINASE_ST"/>
    <property type="match status" value="1"/>
</dbReference>
<evidence type="ECO:0000256" key="3">
    <source>
        <dbReference type="ARBA" id="ARBA00022679"/>
    </source>
</evidence>
<keyword evidence="9 14" id="KW-0067">ATP-binding</keyword>
<dbReference type="GO" id="GO:0006950">
    <property type="term" value="P:response to stress"/>
    <property type="evidence" value="ECO:0007669"/>
    <property type="project" value="UniProtKB-ARBA"/>
</dbReference>
<dbReference type="PANTHER" id="PTHR27006:SF616">
    <property type="entry name" value="CYSTEINE-RICH RECEPTOR-LIKE PROTEIN KINASE 10"/>
    <property type="match status" value="1"/>
</dbReference>
<gene>
    <name evidence="17" type="ORF">HannXRQ_Chr12g0359891</name>
    <name evidence="16" type="ORF">HanXRQr2_Chr12g0527711</name>
</gene>
<dbReference type="FunFam" id="1.10.510.10:FF:000129">
    <property type="entry name" value="cysteine-rich receptor-like protein kinase 10"/>
    <property type="match status" value="1"/>
</dbReference>
<keyword evidence="13" id="KW-0325">Glycoprotein</keyword>
<dbReference type="EMBL" id="CM007901">
    <property type="protein sequence ID" value="OTG04220.1"/>
    <property type="molecule type" value="Genomic_DNA"/>
</dbReference>
<dbReference type="InterPro" id="IPR001245">
    <property type="entry name" value="Ser-Thr/Tyr_kinase_cat_dom"/>
</dbReference>
<evidence type="ECO:0000256" key="5">
    <source>
        <dbReference type="ARBA" id="ARBA00022729"/>
    </source>
</evidence>
<keyword evidence="18" id="KW-1185">Reference proteome</keyword>
<evidence type="ECO:0000256" key="9">
    <source>
        <dbReference type="ARBA" id="ARBA00022840"/>
    </source>
</evidence>
<dbReference type="InterPro" id="IPR000719">
    <property type="entry name" value="Prot_kinase_dom"/>
</dbReference>
<dbReference type="SUPFAM" id="SSF56112">
    <property type="entry name" value="Protein kinase-like (PK-like)"/>
    <property type="match status" value="2"/>
</dbReference>
<feature type="domain" description="Protein kinase" evidence="15">
    <location>
        <begin position="36"/>
        <end position="315"/>
    </location>
</feature>
<evidence type="ECO:0000256" key="2">
    <source>
        <dbReference type="ARBA" id="ARBA00022527"/>
    </source>
</evidence>
<evidence type="ECO:0000256" key="8">
    <source>
        <dbReference type="ARBA" id="ARBA00022777"/>
    </source>
</evidence>
<dbReference type="AlphaFoldDB" id="A0A251SZF2"/>
<dbReference type="Gene3D" id="3.30.200.20">
    <property type="entry name" value="Phosphorylase Kinase, domain 1"/>
    <property type="match status" value="2"/>
</dbReference>
<evidence type="ECO:0000256" key="6">
    <source>
        <dbReference type="ARBA" id="ARBA00022737"/>
    </source>
</evidence>
<dbReference type="FunFam" id="3.30.200.20:FF:000039">
    <property type="entry name" value="receptor-like protein kinase FERONIA"/>
    <property type="match status" value="1"/>
</dbReference>
<dbReference type="PROSITE" id="PS00107">
    <property type="entry name" value="PROTEIN_KINASE_ATP"/>
    <property type="match status" value="1"/>
</dbReference>
<dbReference type="PANTHER" id="PTHR27006">
    <property type="entry name" value="PROMASTIGOTE SURFACE ANTIGEN PROTEIN PSA"/>
    <property type="match status" value="1"/>
</dbReference>
<keyword evidence="7 14" id="KW-0547">Nucleotide-binding</keyword>
<sequence>MLSGEDKETESTSTLEWPQPCRQLKLPEIQLATRNFDESLVIGRGGFGKVYKGTIVSGGRCLVVAIKRLDSTSNQGAVEFWVEVKMLSKLRHCHLVSLIGYCNDGREMILVYEYMPLGTLEDHLHKLEKRLPWNRRLKICIGAARGLDYLHTGTGIEQGVIHRDVKSSNILLHKSWAAKISDFGLSKVGPTNQPSTYVNTMVKGTFGYLDPDYFYTGRLTRKSDVYAFGVVLFEVLCGKRAVDKSIDEEQWGLARWAQDSIKEGRLKRIVDPSIRGRISAKCLKEFAQLADRCLHSHPKQRPTMAEVVVGLQSILALQEKINSASHPRSITIFGRKMPMFLSPSNGENYDRSLNPSESHFDPDGSKSRKLHKYDFLTISIATENFREANKIWEDQNESMYQGMLQNGQRIAIKKLYGTIHEHIYNELSVKLEHENLVRLLGYCIEQTAGFLVYDFALYKSLDHFIFDPLKRNLLDWNKRHEVILGVANALLYLHKHAPVRIVHANVRPENILFNENMNHKLSYVESEIYLAINGTDCINVDKICGTMGYMAPEYMIEGYVSTKTDVFGFGLLVLETISGQRNYKHYPLTDENFVQYTWKSWLKGRNSYIIDPTIVVDSRLISRFIQIGLLCVQADETDRPTMDEVVGMLVSSSPQDLALPKNPVSSWMIEEVSDDTNVASDDYDPGQVEEFESELIIERWR</sequence>
<dbReference type="CDD" id="cd14066">
    <property type="entry name" value="STKc_IRAK"/>
    <property type="match status" value="1"/>
</dbReference>
<dbReference type="Pfam" id="PF00069">
    <property type="entry name" value="Pkinase"/>
    <property type="match status" value="1"/>
</dbReference>